<dbReference type="Gene3D" id="3.40.140.20">
    <property type="match status" value="1"/>
</dbReference>
<dbReference type="GO" id="GO:0004643">
    <property type="term" value="F:phosphoribosylaminoimidazolecarboxamide formyltransferase activity"/>
    <property type="evidence" value="ECO:0007669"/>
    <property type="project" value="InterPro"/>
</dbReference>
<dbReference type="Pfam" id="PF01808">
    <property type="entry name" value="AICARFT_IMPCHas"/>
    <property type="match status" value="1"/>
</dbReference>
<dbReference type="InterPro" id="IPR011607">
    <property type="entry name" value="MGS-like_dom"/>
</dbReference>
<dbReference type="Proteomes" id="UP000664534">
    <property type="component" value="Unassembled WGS sequence"/>
</dbReference>
<dbReference type="AlphaFoldDB" id="A0A8H3IZ25"/>
<dbReference type="CDD" id="cd01421">
    <property type="entry name" value="IMPCH"/>
    <property type="match status" value="1"/>
</dbReference>
<organism evidence="9 10">
    <name type="scientific">Imshaugia aleurites</name>
    <dbReference type="NCBI Taxonomy" id="172621"/>
    <lineage>
        <taxon>Eukaryota</taxon>
        <taxon>Fungi</taxon>
        <taxon>Dikarya</taxon>
        <taxon>Ascomycota</taxon>
        <taxon>Pezizomycotina</taxon>
        <taxon>Lecanoromycetes</taxon>
        <taxon>OSLEUM clade</taxon>
        <taxon>Lecanoromycetidae</taxon>
        <taxon>Lecanorales</taxon>
        <taxon>Lecanorineae</taxon>
        <taxon>Parmeliaceae</taxon>
        <taxon>Imshaugia</taxon>
    </lineage>
</organism>
<dbReference type="SMART" id="SM00798">
    <property type="entry name" value="AICARFT_IMPCHas"/>
    <property type="match status" value="1"/>
</dbReference>
<evidence type="ECO:0000256" key="1">
    <source>
        <dbReference type="ARBA" id="ARBA00004844"/>
    </source>
</evidence>
<dbReference type="SUPFAM" id="SSF52335">
    <property type="entry name" value="Methylglyoxal synthase-like"/>
    <property type="match status" value="1"/>
</dbReference>
<evidence type="ECO:0000256" key="4">
    <source>
        <dbReference type="ARBA" id="ARBA00022679"/>
    </source>
</evidence>
<feature type="domain" description="MGS-like" evidence="8">
    <location>
        <begin position="1"/>
        <end position="116"/>
    </location>
</feature>
<reference evidence="9" key="1">
    <citation type="submission" date="2021-03" db="EMBL/GenBank/DDBJ databases">
        <authorList>
            <person name="Tagirdzhanova G."/>
        </authorList>
    </citation>
    <scope>NUCLEOTIDE SEQUENCE</scope>
</reference>
<evidence type="ECO:0000313" key="10">
    <source>
        <dbReference type="Proteomes" id="UP000664534"/>
    </source>
</evidence>
<dbReference type="PANTHER" id="PTHR11692:SF0">
    <property type="entry name" value="BIFUNCTIONAL PURINE BIOSYNTHESIS PROTEIN ATIC"/>
    <property type="match status" value="1"/>
</dbReference>
<dbReference type="SMART" id="SM00851">
    <property type="entry name" value="MGS"/>
    <property type="match status" value="1"/>
</dbReference>
<evidence type="ECO:0000256" key="7">
    <source>
        <dbReference type="ARBA" id="ARBA00023268"/>
    </source>
</evidence>
<dbReference type="GO" id="GO:0003937">
    <property type="term" value="F:IMP cyclohydrolase activity"/>
    <property type="evidence" value="ECO:0007669"/>
    <property type="project" value="InterPro"/>
</dbReference>
<dbReference type="InterPro" id="IPR016193">
    <property type="entry name" value="Cytidine_deaminase-like"/>
</dbReference>
<comment type="pathway">
    <text evidence="1">Purine metabolism; IMP biosynthesis via de novo pathway; IMP from 5-formamido-1-(5-phospho-D-ribosyl)imidazole-4-carboxamide: step 1/1.</text>
</comment>
<dbReference type="InterPro" id="IPR036914">
    <property type="entry name" value="MGS-like_dom_sf"/>
</dbReference>
<evidence type="ECO:0000256" key="5">
    <source>
        <dbReference type="ARBA" id="ARBA00022755"/>
    </source>
</evidence>
<comment type="caution">
    <text evidence="9">The sequence shown here is derived from an EMBL/GenBank/DDBJ whole genome shotgun (WGS) entry which is preliminary data.</text>
</comment>
<dbReference type="Gene3D" id="3.40.50.1380">
    <property type="entry name" value="Methylglyoxal synthase-like domain"/>
    <property type="match status" value="1"/>
</dbReference>
<keyword evidence="6" id="KW-0378">Hydrolase</keyword>
<dbReference type="EMBL" id="CAJPDT010000074">
    <property type="protein sequence ID" value="CAF9934119.1"/>
    <property type="molecule type" value="Genomic_DNA"/>
</dbReference>
<protein>
    <submittedName>
        <fullName evidence="9">Bifunctional phosphoribosylaminoimidazolecarboxamide formyltransferase/IMP cyclohydrolase</fullName>
    </submittedName>
</protein>
<evidence type="ECO:0000256" key="2">
    <source>
        <dbReference type="ARBA" id="ARBA00004954"/>
    </source>
</evidence>
<keyword evidence="7" id="KW-0511">Multifunctional enzyme</keyword>
<proteinExistence type="inferred from homology"/>
<keyword evidence="5" id="KW-0658">Purine biosynthesis</keyword>
<comment type="similarity">
    <text evidence="3">Belongs to the PurH family.</text>
</comment>
<dbReference type="PANTHER" id="PTHR11692">
    <property type="entry name" value="BIFUNCTIONAL PURINE BIOSYNTHESIS PROTEIN PURH"/>
    <property type="match status" value="1"/>
</dbReference>
<dbReference type="OrthoDB" id="6017153at2759"/>
<dbReference type="InterPro" id="IPR002695">
    <property type="entry name" value="PurH-like"/>
</dbReference>
<name>A0A8H3IZ25_9LECA</name>
<gene>
    <name evidence="9" type="primary">ADE17</name>
    <name evidence="9" type="ORF">IMSHALPRED_009597</name>
</gene>
<evidence type="ECO:0000256" key="3">
    <source>
        <dbReference type="ARBA" id="ARBA00007667"/>
    </source>
</evidence>
<evidence type="ECO:0000256" key="6">
    <source>
        <dbReference type="ARBA" id="ARBA00022801"/>
    </source>
</evidence>
<evidence type="ECO:0000259" key="8">
    <source>
        <dbReference type="PROSITE" id="PS51855"/>
    </source>
</evidence>
<accession>A0A8H3IZ25</accession>
<dbReference type="UniPathway" id="UPA00074">
    <property type="reaction ID" value="UER00133"/>
</dbReference>
<keyword evidence="4" id="KW-0808">Transferase</keyword>
<evidence type="ECO:0000313" key="9">
    <source>
        <dbReference type="EMBL" id="CAF9934119.1"/>
    </source>
</evidence>
<dbReference type="SUPFAM" id="SSF53927">
    <property type="entry name" value="Cytidine deaminase-like"/>
    <property type="match status" value="1"/>
</dbReference>
<dbReference type="PROSITE" id="PS51855">
    <property type="entry name" value="MGS"/>
    <property type="match status" value="1"/>
</dbReference>
<comment type="pathway">
    <text evidence="2">Purine metabolism; IMP biosynthesis via de novo pathway; 5-formamido-1-(5-phospho-D-ribosyl)imidazole-4-carboxamide from 5-amino-1-(5-phospho-D-ribosyl)imidazole-4-carboxamide (10-formyl THF route): step 1/1.</text>
</comment>
<sequence length="261" mass="28379">MALLILEPTVIRDAGFAVEDISAITNSPEILKGRVKTLHPNVHAGILSTDSESDEKDLAEQSIDKVDFVVCNLYPFKETIAKINVTVEEAVEDIDIGGVTLLRAAAKNHARVCVLSDPQDYAEFLHGLDSGEVTEKRRQVYALKSFEHTAGYETSIAGFFRKKYASPDQHLSLRYGTNPHQIPAAVFNKDGPLPFKVLNGAPGYINLLDALNAWPLVKELKQALSLPAAASFKHVSPAGAAVGVALTEKVFTPSELFLPFL</sequence>
<dbReference type="GO" id="GO:0006189">
    <property type="term" value="P:'de novo' IMP biosynthetic process"/>
    <property type="evidence" value="ECO:0007669"/>
    <property type="project" value="UniProtKB-UniPathway"/>
</dbReference>
<dbReference type="GO" id="GO:0005829">
    <property type="term" value="C:cytosol"/>
    <property type="evidence" value="ECO:0007669"/>
    <property type="project" value="TreeGrafter"/>
</dbReference>
<dbReference type="Pfam" id="PF02142">
    <property type="entry name" value="MGS"/>
    <property type="match status" value="1"/>
</dbReference>
<keyword evidence="10" id="KW-1185">Reference proteome</keyword>
<dbReference type="FunFam" id="3.40.50.1380:FF:000001">
    <property type="entry name" value="Bifunctional purine biosynthesis protein PurH"/>
    <property type="match status" value="1"/>
</dbReference>
<dbReference type="InterPro" id="IPR024051">
    <property type="entry name" value="AICAR_Tfase_dup_dom_sf"/>
</dbReference>